<dbReference type="Gene3D" id="1.20.1640.10">
    <property type="entry name" value="Multidrug efflux transporter AcrB transmembrane domain"/>
    <property type="match status" value="1"/>
</dbReference>
<dbReference type="GO" id="GO:0005886">
    <property type="term" value="C:plasma membrane"/>
    <property type="evidence" value="ECO:0007669"/>
    <property type="project" value="UniProtKB-SubCell"/>
</dbReference>
<dbReference type="PANTHER" id="PTHR33406:SF6">
    <property type="entry name" value="MEMBRANE PROTEIN YDGH-RELATED"/>
    <property type="match status" value="1"/>
</dbReference>
<dbReference type="AlphaFoldDB" id="A0A7S4EUM3"/>
<comment type="subcellular location">
    <subcellularLocation>
        <location evidence="1">Cell membrane</location>
        <topology evidence="1">Multi-pass membrane protein</topology>
    </subcellularLocation>
</comment>
<dbReference type="Pfam" id="PF03176">
    <property type="entry name" value="MMPL"/>
    <property type="match status" value="1"/>
</dbReference>
<evidence type="ECO:0000256" key="5">
    <source>
        <dbReference type="ARBA" id="ARBA00022989"/>
    </source>
</evidence>
<name>A0A7S4EUM3_CHRCT</name>
<evidence type="ECO:0000256" key="3">
    <source>
        <dbReference type="ARBA" id="ARBA00022475"/>
    </source>
</evidence>
<dbReference type="EMBL" id="HBIZ01009176">
    <property type="protein sequence ID" value="CAE0752775.1"/>
    <property type="molecule type" value="Transcribed_RNA"/>
</dbReference>
<keyword evidence="4" id="KW-0812">Transmembrane</keyword>
<reference evidence="8" key="1">
    <citation type="submission" date="2021-01" db="EMBL/GenBank/DDBJ databases">
        <authorList>
            <person name="Corre E."/>
            <person name="Pelletier E."/>
            <person name="Niang G."/>
            <person name="Scheremetjew M."/>
            <person name="Finn R."/>
            <person name="Kale V."/>
            <person name="Holt S."/>
            <person name="Cochrane G."/>
            <person name="Meng A."/>
            <person name="Brown T."/>
            <person name="Cohen L."/>
        </authorList>
    </citation>
    <scope>NUCLEOTIDE SEQUENCE</scope>
    <source>
        <strain evidence="8">CCMP645</strain>
    </source>
</reference>
<dbReference type="SUPFAM" id="SSF82866">
    <property type="entry name" value="Multidrug efflux transporter AcrB transmembrane domain"/>
    <property type="match status" value="1"/>
</dbReference>
<dbReference type="PANTHER" id="PTHR33406">
    <property type="entry name" value="MEMBRANE PROTEIN MJ1562-RELATED"/>
    <property type="match status" value="1"/>
</dbReference>
<comment type="similarity">
    <text evidence="2">Belongs to the resistance-nodulation-cell division (RND) (TC 2.A.6) family. MmpL subfamily.</text>
</comment>
<keyword evidence="6" id="KW-0472">Membrane</keyword>
<sequence length="119" mass="13252">MFLLVRVREFWHQGYGTREAVCRAVHKTGNAINFAGAIMAIAFGGLFFSTTATLNQFACYLVAGTVYDTFVIRPFMVPALFSLTGEATWWPGVWTSSSGERLAITERIQRGRSNPQLLL</sequence>
<evidence type="ECO:0000259" key="7">
    <source>
        <dbReference type="Pfam" id="PF03176"/>
    </source>
</evidence>
<evidence type="ECO:0000256" key="2">
    <source>
        <dbReference type="ARBA" id="ARBA00010157"/>
    </source>
</evidence>
<organism evidence="8">
    <name type="scientific">Chrysotila carterae</name>
    <name type="common">Marine alga</name>
    <name type="synonym">Syracosphaera carterae</name>
    <dbReference type="NCBI Taxonomy" id="13221"/>
    <lineage>
        <taxon>Eukaryota</taxon>
        <taxon>Haptista</taxon>
        <taxon>Haptophyta</taxon>
        <taxon>Prymnesiophyceae</taxon>
        <taxon>Isochrysidales</taxon>
        <taxon>Isochrysidaceae</taxon>
        <taxon>Chrysotila</taxon>
    </lineage>
</organism>
<dbReference type="InterPro" id="IPR050545">
    <property type="entry name" value="Mycobact_MmpL"/>
</dbReference>
<evidence type="ECO:0000313" key="8">
    <source>
        <dbReference type="EMBL" id="CAE0752775.1"/>
    </source>
</evidence>
<gene>
    <name evidence="8" type="ORF">PCAR00345_LOCUS5362</name>
</gene>
<dbReference type="InterPro" id="IPR004869">
    <property type="entry name" value="MMPL_dom"/>
</dbReference>
<evidence type="ECO:0000256" key="4">
    <source>
        <dbReference type="ARBA" id="ARBA00022692"/>
    </source>
</evidence>
<keyword evidence="3" id="KW-1003">Cell membrane</keyword>
<feature type="domain" description="Membrane transport protein MMPL" evidence="7">
    <location>
        <begin position="1"/>
        <end position="96"/>
    </location>
</feature>
<proteinExistence type="inferred from homology"/>
<keyword evidence="5" id="KW-1133">Transmembrane helix</keyword>
<protein>
    <recommendedName>
        <fullName evidence="7">Membrane transport protein MMPL domain-containing protein</fullName>
    </recommendedName>
</protein>
<evidence type="ECO:0000256" key="1">
    <source>
        <dbReference type="ARBA" id="ARBA00004651"/>
    </source>
</evidence>
<accession>A0A7S4EUM3</accession>
<evidence type="ECO:0000256" key="6">
    <source>
        <dbReference type="ARBA" id="ARBA00023136"/>
    </source>
</evidence>